<keyword evidence="2" id="KW-0812">Transmembrane</keyword>
<reference evidence="3 4" key="1">
    <citation type="submission" date="2020-08" db="EMBL/GenBank/DDBJ databases">
        <title>Sequencing the genomes of 1000 actinobacteria strains.</title>
        <authorList>
            <person name="Klenk H.-P."/>
        </authorList>
    </citation>
    <scope>NUCLEOTIDE SEQUENCE [LARGE SCALE GENOMIC DNA]</scope>
    <source>
        <strain evidence="3 4">DSM 43675</strain>
    </source>
</reference>
<evidence type="ECO:0000256" key="2">
    <source>
        <dbReference type="SAM" id="Phobius"/>
    </source>
</evidence>
<feature type="transmembrane region" description="Helical" evidence="2">
    <location>
        <begin position="18"/>
        <end position="37"/>
    </location>
</feature>
<sequence length="161" mass="16207">MTRSVTVSGTAPRRRHGLAGLLVALFVVGGLVFSYGLGHAPPPRVCTQHAVSVPVGAVAASTGHEQPDAGAAPLSGSHGPAQGAPAASLMPAASPTKAPAHVPMDACLCLAVLFTLVLLGLAAVPRRPVSRLPARLGWTFAPPPCTRLAPGSSPSLQVLRL</sequence>
<dbReference type="Proteomes" id="UP000546324">
    <property type="component" value="Unassembled WGS sequence"/>
</dbReference>
<name>A0A7X0FVQ2_9ACTN</name>
<gene>
    <name evidence="3" type="ORF">BKA00_001353</name>
</gene>
<dbReference type="EMBL" id="JACHMQ010000001">
    <property type="protein sequence ID" value="MBB6394439.1"/>
    <property type="molecule type" value="Genomic_DNA"/>
</dbReference>
<dbReference type="RefSeq" id="WP_185024104.1">
    <property type="nucleotide sequence ID" value="NZ_JACHMQ010000001.1"/>
</dbReference>
<keyword evidence="4" id="KW-1185">Reference proteome</keyword>
<comment type="caution">
    <text evidence="3">The sequence shown here is derived from an EMBL/GenBank/DDBJ whole genome shotgun (WGS) entry which is preliminary data.</text>
</comment>
<keyword evidence="2" id="KW-0472">Membrane</keyword>
<evidence type="ECO:0000313" key="3">
    <source>
        <dbReference type="EMBL" id="MBB6394439.1"/>
    </source>
</evidence>
<protein>
    <submittedName>
        <fullName evidence="3">Uncharacterized protein</fullName>
    </submittedName>
</protein>
<accession>A0A7X0FVQ2</accession>
<organism evidence="3 4">
    <name type="scientific">Actinomadura coerulea</name>
    <dbReference type="NCBI Taxonomy" id="46159"/>
    <lineage>
        <taxon>Bacteria</taxon>
        <taxon>Bacillati</taxon>
        <taxon>Actinomycetota</taxon>
        <taxon>Actinomycetes</taxon>
        <taxon>Streptosporangiales</taxon>
        <taxon>Thermomonosporaceae</taxon>
        <taxon>Actinomadura</taxon>
    </lineage>
</organism>
<proteinExistence type="predicted"/>
<feature type="region of interest" description="Disordered" evidence="1">
    <location>
        <begin position="62"/>
        <end position="95"/>
    </location>
</feature>
<feature type="transmembrane region" description="Helical" evidence="2">
    <location>
        <begin position="100"/>
        <end position="124"/>
    </location>
</feature>
<evidence type="ECO:0000313" key="4">
    <source>
        <dbReference type="Proteomes" id="UP000546324"/>
    </source>
</evidence>
<evidence type="ECO:0000256" key="1">
    <source>
        <dbReference type="SAM" id="MobiDB-lite"/>
    </source>
</evidence>
<feature type="compositionally biased region" description="Low complexity" evidence="1">
    <location>
        <begin position="81"/>
        <end position="95"/>
    </location>
</feature>
<keyword evidence="2" id="KW-1133">Transmembrane helix</keyword>
<dbReference type="AlphaFoldDB" id="A0A7X0FVQ2"/>